<feature type="transmembrane region" description="Helical" evidence="1">
    <location>
        <begin position="168"/>
        <end position="185"/>
    </location>
</feature>
<dbReference type="SUPFAM" id="SSF48317">
    <property type="entry name" value="Acid phosphatase/Vanadium-dependent haloperoxidase"/>
    <property type="match status" value="1"/>
</dbReference>
<proteinExistence type="predicted"/>
<dbReference type="InterPro" id="IPR000326">
    <property type="entry name" value="PAP2/HPO"/>
</dbReference>
<keyword evidence="1" id="KW-0472">Membrane</keyword>
<dbReference type="Proteomes" id="UP000186917">
    <property type="component" value="Unassembled WGS sequence"/>
</dbReference>
<dbReference type="Pfam" id="PF01569">
    <property type="entry name" value="PAP2"/>
    <property type="match status" value="1"/>
</dbReference>
<dbReference type="SMART" id="SM00014">
    <property type="entry name" value="acidPPc"/>
    <property type="match status" value="1"/>
</dbReference>
<evidence type="ECO:0000313" key="5">
    <source>
        <dbReference type="Proteomes" id="UP000186917"/>
    </source>
</evidence>
<keyword evidence="1" id="KW-1133">Transmembrane helix</keyword>
<dbReference type="Gene3D" id="1.20.144.10">
    <property type="entry name" value="Phosphatidic acid phosphatase type 2/haloperoxidase"/>
    <property type="match status" value="1"/>
</dbReference>
<dbReference type="STRING" id="477680.SAMN05421788_10550"/>
<evidence type="ECO:0000256" key="2">
    <source>
        <dbReference type="SAM" id="SignalP"/>
    </source>
</evidence>
<evidence type="ECO:0000259" key="3">
    <source>
        <dbReference type="SMART" id="SM00014"/>
    </source>
</evidence>
<dbReference type="AlphaFoldDB" id="A0A1N7QDQ3"/>
<feature type="signal peptide" evidence="2">
    <location>
        <begin position="1"/>
        <end position="22"/>
    </location>
</feature>
<evidence type="ECO:0000313" key="4">
    <source>
        <dbReference type="EMBL" id="SIT20707.1"/>
    </source>
</evidence>
<keyword evidence="1" id="KW-0812">Transmembrane</keyword>
<feature type="chain" id="PRO_5012184917" evidence="2">
    <location>
        <begin position="23"/>
        <end position="231"/>
    </location>
</feature>
<name>A0A1N7QDQ3_9BACT</name>
<accession>A0A1N7QDQ3</accession>
<keyword evidence="5" id="KW-1185">Reference proteome</keyword>
<dbReference type="OrthoDB" id="9773582at2"/>
<feature type="transmembrane region" description="Helical" evidence="1">
    <location>
        <begin position="35"/>
        <end position="54"/>
    </location>
</feature>
<dbReference type="EMBL" id="FTOR01000005">
    <property type="protein sequence ID" value="SIT20707.1"/>
    <property type="molecule type" value="Genomic_DNA"/>
</dbReference>
<gene>
    <name evidence="4" type="ORF">SAMN05421788_10550</name>
</gene>
<dbReference type="InterPro" id="IPR036938">
    <property type="entry name" value="PAP2/HPO_sf"/>
</dbReference>
<reference evidence="5" key="1">
    <citation type="submission" date="2017-01" db="EMBL/GenBank/DDBJ databases">
        <authorList>
            <person name="Varghese N."/>
            <person name="Submissions S."/>
        </authorList>
    </citation>
    <scope>NUCLEOTIDE SEQUENCE [LARGE SCALE GENOMIC DNA]</scope>
    <source>
        <strain evidence="5">DSM 21054</strain>
    </source>
</reference>
<sequence length="231" mass="25492">MSRKHYLLWLLVTVSNAPALIAQNNDSTRLYTPKATTVIIPAAMAVYGFTAMHVSRLQQWSYNVHQGVSQINPANHVSVDNYLQWAPAVAVYSLNLAGVKGAHNFKDRTLLFGMATLLQGGASFAIKDATHENRPDNSNLMSFPSGHTSTAFANAEFLRMEYKDVSPWYGIAGYAAAATTGYLRLYNDKHWLHDVIAGAGIGILSTQAAYFLYPRIQKMLSRHKHSPAASY</sequence>
<dbReference type="RefSeq" id="WP_076379908.1">
    <property type="nucleotide sequence ID" value="NZ_AP017422.1"/>
</dbReference>
<keyword evidence="2" id="KW-0732">Signal</keyword>
<feature type="transmembrane region" description="Helical" evidence="1">
    <location>
        <begin position="191"/>
        <end position="213"/>
    </location>
</feature>
<evidence type="ECO:0000256" key="1">
    <source>
        <dbReference type="SAM" id="Phobius"/>
    </source>
</evidence>
<organism evidence="4 5">
    <name type="scientific">Filimonas lacunae</name>
    <dbReference type="NCBI Taxonomy" id="477680"/>
    <lineage>
        <taxon>Bacteria</taxon>
        <taxon>Pseudomonadati</taxon>
        <taxon>Bacteroidota</taxon>
        <taxon>Chitinophagia</taxon>
        <taxon>Chitinophagales</taxon>
        <taxon>Chitinophagaceae</taxon>
        <taxon>Filimonas</taxon>
    </lineage>
</organism>
<feature type="domain" description="Phosphatidic acid phosphatase type 2/haloperoxidase" evidence="3">
    <location>
        <begin position="112"/>
        <end position="210"/>
    </location>
</feature>
<protein>
    <submittedName>
        <fullName evidence="4">PAP2 superfamily protein</fullName>
    </submittedName>
</protein>